<dbReference type="RefSeq" id="WP_061264305.1">
    <property type="nucleotide sequence ID" value="NZ_BCSZ01000035.1"/>
</dbReference>
<comment type="caution">
    <text evidence="1">The sequence shown here is derived from an EMBL/GenBank/DDBJ whole genome shotgun (WGS) entry which is preliminary data.</text>
</comment>
<name>A0A100WTA6_MYCFO</name>
<organism evidence="1 2">
    <name type="scientific">Mycolicibacterium fortuitum subsp. acetamidolyticum</name>
    <dbReference type="NCBI Taxonomy" id="144550"/>
    <lineage>
        <taxon>Bacteria</taxon>
        <taxon>Bacillati</taxon>
        <taxon>Actinomycetota</taxon>
        <taxon>Actinomycetes</taxon>
        <taxon>Mycobacteriales</taxon>
        <taxon>Mycobacteriaceae</taxon>
        <taxon>Mycolicibacterium</taxon>
    </lineage>
</organism>
<dbReference type="AlphaFoldDB" id="A0A100WTA6"/>
<dbReference type="Proteomes" id="UP000069705">
    <property type="component" value="Unassembled WGS sequence"/>
</dbReference>
<evidence type="ECO:0000313" key="2">
    <source>
        <dbReference type="Proteomes" id="UP000069705"/>
    </source>
</evidence>
<protein>
    <recommendedName>
        <fullName evidence="3">Glyoxalase-like domain-containing protein</fullName>
    </recommendedName>
</protein>
<evidence type="ECO:0008006" key="3">
    <source>
        <dbReference type="Google" id="ProtNLM"/>
    </source>
</evidence>
<proteinExistence type="predicted"/>
<reference evidence="1 2" key="1">
    <citation type="journal article" date="2016" name="Genome Announc.">
        <title>Draft Genome Sequences of Five Rapidly Growing Mycobacterium Species, M. thermoresistibile, M. fortuitum subsp. acetamidolyticum, M. canariasense, M. brisbanense, and M. novocastrense.</title>
        <authorList>
            <person name="Katahira K."/>
            <person name="Ogura Y."/>
            <person name="Gotoh Y."/>
            <person name="Hayashi T."/>
        </authorList>
    </citation>
    <scope>NUCLEOTIDE SEQUENCE [LARGE SCALE GENOMIC DNA]</scope>
    <source>
        <strain evidence="1 2">JCM6368</strain>
    </source>
</reference>
<sequence>MITEIKLQSNNGESTARFWSAIFNVPAEELGDGRWRITPATGPAVVVSTARVWETISRYVDLTVAVDSGAPDRLRENGFGVSVDGSQAVDVNGCDNTAFLMQAP</sequence>
<accession>A0A100WTA6</accession>
<dbReference type="EMBL" id="BCSZ01000035">
    <property type="protein sequence ID" value="GAT03724.1"/>
    <property type="molecule type" value="Genomic_DNA"/>
</dbReference>
<gene>
    <name evidence="1" type="ORF">RMCFA_3836</name>
</gene>
<evidence type="ECO:0000313" key="1">
    <source>
        <dbReference type="EMBL" id="GAT03724.1"/>
    </source>
</evidence>
<reference evidence="2" key="2">
    <citation type="submission" date="2016-02" db="EMBL/GenBank/DDBJ databases">
        <title>Draft genome sequence of five rapidly growing Mycobacterium species.</title>
        <authorList>
            <person name="Katahira K."/>
            <person name="Gotou Y."/>
            <person name="Iida K."/>
            <person name="Ogura Y."/>
            <person name="Hayashi T."/>
        </authorList>
    </citation>
    <scope>NUCLEOTIDE SEQUENCE [LARGE SCALE GENOMIC DNA]</scope>
    <source>
        <strain evidence="2">JCM6368</strain>
    </source>
</reference>